<accession>A0AA39P3L9</accession>
<sequence length="141" mass="16012">MSGWGYVAQLQQGNRHTEEREDFPVLRVKKLSTTFRLILLLCNEHPGSTKTIEDVSTIGDSFEKYCIDYAIERLEEIVSVSALIRKQALDIGNSERVEKLGRIGCEEHPFRPVEQRGDDGRAERHSYVALCHATGLPQEVQ</sequence>
<organism evidence="1 2">
    <name type="scientific">Armillaria luteobubalina</name>
    <dbReference type="NCBI Taxonomy" id="153913"/>
    <lineage>
        <taxon>Eukaryota</taxon>
        <taxon>Fungi</taxon>
        <taxon>Dikarya</taxon>
        <taxon>Basidiomycota</taxon>
        <taxon>Agaricomycotina</taxon>
        <taxon>Agaricomycetes</taxon>
        <taxon>Agaricomycetidae</taxon>
        <taxon>Agaricales</taxon>
        <taxon>Marasmiineae</taxon>
        <taxon>Physalacriaceae</taxon>
        <taxon>Armillaria</taxon>
    </lineage>
</organism>
<name>A0AA39P3L9_9AGAR</name>
<keyword evidence="2" id="KW-1185">Reference proteome</keyword>
<dbReference type="EMBL" id="JAUEPU010000118">
    <property type="protein sequence ID" value="KAK0476926.1"/>
    <property type="molecule type" value="Genomic_DNA"/>
</dbReference>
<proteinExistence type="predicted"/>
<evidence type="ECO:0000313" key="2">
    <source>
        <dbReference type="Proteomes" id="UP001175228"/>
    </source>
</evidence>
<dbReference type="AlphaFoldDB" id="A0AA39P3L9"/>
<gene>
    <name evidence="1" type="ORF">EDD18DRAFT_1365895</name>
</gene>
<comment type="caution">
    <text evidence="1">The sequence shown here is derived from an EMBL/GenBank/DDBJ whole genome shotgun (WGS) entry which is preliminary data.</text>
</comment>
<dbReference type="Proteomes" id="UP001175228">
    <property type="component" value="Unassembled WGS sequence"/>
</dbReference>
<protein>
    <submittedName>
        <fullName evidence="1">Uncharacterized protein</fullName>
    </submittedName>
</protein>
<reference evidence="1" key="1">
    <citation type="submission" date="2023-06" db="EMBL/GenBank/DDBJ databases">
        <authorList>
            <consortium name="Lawrence Berkeley National Laboratory"/>
            <person name="Ahrendt S."/>
            <person name="Sahu N."/>
            <person name="Indic B."/>
            <person name="Wong-Bajracharya J."/>
            <person name="Merenyi Z."/>
            <person name="Ke H.-M."/>
            <person name="Monk M."/>
            <person name="Kocsube S."/>
            <person name="Drula E."/>
            <person name="Lipzen A."/>
            <person name="Balint B."/>
            <person name="Henrissat B."/>
            <person name="Andreopoulos B."/>
            <person name="Martin F.M."/>
            <person name="Harder C.B."/>
            <person name="Rigling D."/>
            <person name="Ford K.L."/>
            <person name="Foster G.D."/>
            <person name="Pangilinan J."/>
            <person name="Papanicolaou A."/>
            <person name="Barry K."/>
            <person name="LaButti K."/>
            <person name="Viragh M."/>
            <person name="Koriabine M."/>
            <person name="Yan M."/>
            <person name="Riley R."/>
            <person name="Champramary S."/>
            <person name="Plett K.L."/>
            <person name="Tsai I.J."/>
            <person name="Slot J."/>
            <person name="Sipos G."/>
            <person name="Plett J."/>
            <person name="Nagy L.G."/>
            <person name="Grigoriev I.V."/>
        </authorList>
    </citation>
    <scope>NUCLEOTIDE SEQUENCE</scope>
    <source>
        <strain evidence="1">HWK02</strain>
    </source>
</reference>
<evidence type="ECO:0000313" key="1">
    <source>
        <dbReference type="EMBL" id="KAK0476926.1"/>
    </source>
</evidence>